<proteinExistence type="predicted"/>
<protein>
    <recommendedName>
        <fullName evidence="8">Fe2OG dioxygenase domain-containing protein</fullName>
    </recommendedName>
</protein>
<dbReference type="GO" id="GO:0005737">
    <property type="term" value="C:cytoplasm"/>
    <property type="evidence" value="ECO:0007669"/>
    <property type="project" value="TreeGrafter"/>
</dbReference>
<evidence type="ECO:0000256" key="2">
    <source>
        <dbReference type="ARBA" id="ARBA00022964"/>
    </source>
</evidence>
<accession>F0YIM8</accession>
<keyword evidence="10" id="KW-1185">Reference proteome</keyword>
<name>F0YIM8_AURAN</name>
<dbReference type="Gene3D" id="2.60.120.590">
    <property type="entry name" value="Alpha-ketoglutarate-dependent dioxygenase AlkB-like"/>
    <property type="match status" value="1"/>
</dbReference>
<dbReference type="Pfam" id="PF13532">
    <property type="entry name" value="2OG-FeII_Oxy_2"/>
    <property type="match status" value="1"/>
</dbReference>
<organism evidence="10">
    <name type="scientific">Aureococcus anophagefferens</name>
    <name type="common">Harmful bloom alga</name>
    <dbReference type="NCBI Taxonomy" id="44056"/>
    <lineage>
        <taxon>Eukaryota</taxon>
        <taxon>Sar</taxon>
        <taxon>Stramenopiles</taxon>
        <taxon>Ochrophyta</taxon>
        <taxon>Pelagophyceae</taxon>
        <taxon>Pelagomonadales</taxon>
        <taxon>Pelagomonadaceae</taxon>
        <taxon>Aureococcus</taxon>
    </lineage>
</organism>
<sequence>MGVVAPILLAVLGSVAAAAMLPNDHAFLKKFGGHLRCPYASKWLQHGPERAAELLNVRRLDDALVGSCTYTNPFAGVEACFEMRGSDWTAASAEARCATAMGASMPSVSGELTYGSGCTLPDAMAGWCMVAEGTEASPTALGDDGCDGAATACATWMSGDFVADGLCASEATTDVVGSCTYTNPFAGVEACFEMRGDWTAADAEARCATAMGASMPSVSGDLAYGAGCALPDPMAGWCMTAEHTEASPTALGDDGCDGAATSCATWMSGDFVADGACASAATTITAGPRCVIAPGPMGAAHQLGSSAGYGADCEGTPAEGSPYMWPPRWAAETRTRSMAFGSDAVEYESSSTVWYFLDGNMKRNDIHEQRGVLRAIGQVPCDEEHRGEGTACDKSASDHATTVLHRGTKMYFIEWADGVDSTIAACSWLDLSVIGNVRPDWFMDDRGDATDVQYLGDQHILHEGAPRLAKQWRKMDFADQYFTMSVQANAGDGPHWPLVLNIPGEGFGDDQLNEYTGHRLLTDADEDAFYLDVAFEAAGGSCPQRASSGADGPPTGDVEHVPSNLERDDDAWLTLVKTFSPVWTPPEDDDDAATTGLAWAEEVGDGVFAKACEDAGGLRLEVTWRGADAAPYAALGFLDDGECLMTPRGGGDRDVVFLHADDGAYAAHAGSLSPDLKSFSADATGAFYASLVEVDAAFEADVAFEDGALSLRILAPGPHFTFALGNAPQLGYHATRGCFTVEGAPSCAAVAAAADAAAPCEAAVAIGDDDDRVLELETTELRDEVSALRQDVDGFERDWRESEEEPAAHDEVLRGEVAALRSDIDGLRGDWRDVPAPAAAAPARCGGGGDDDDGDEPGALNVILGVAVLALAVLVVLLAVRVGLLEAAAAKHRDLQFRKTEAPVESKEEPPYGAPPTPDKVAPKAPARRPTVIHDEKDISAQSAHEAPRDYYVVAIAGDEPPPTKADYEMCPPPPVACDAVPEACDAVPAAPEPAPKPQQDSSKPPPPNALTCSVCSASFPSKTKLFKHLRDGCVAGLTAQIKSANAIVQVGYRGETSPQAIDAQLRAAVGEGCRVVARSGAPPRAKAPLAVAAGAAAWGDVCACVLGGSSMDPGAWCAAANARVAAAFPGAACVVEVLGRTPLESRDDFQAQDFSSVRAEVLVPAALFGAFDADSDAGKAALKRLRDVATGLLVAKRADGSAARRSWHAFADDDAAYERACCPDEGLSLCRLRKVNVASRGPFLVFAFQGDRFLRGMARRAAALAVAVALGWVDDVAAGDEAALVRPWACDDVEVLGPSVDPAAECLACLRFARYEKKGHVDAVDAIRHGDGGPAAAFRDACLAGAAKRLPAIAASFERARAYWADRRTSAAPAPALRVATSPPPEAYVDALAALRDVVKSGWPASSAARSKLLIEEGRGGGTFSVGVAPNAHQPRQNALEALATAVFALEKSIIAEKFPRRTPSTMCAVNFGARFRPHLDAGSAGYGQERSLLAALGDYGGGELVVERHARDVRYAPAEFDGWRERHWTRPFAGERFSLVWFTPAAGDAAPEKQKFGKKARGAVTLRPADDGSAAADLADAAAPEAAVFAPGCVLVRGFLSPRRQRELVDALAALDLKLEAPVYADGARGKCKMACLGEKWDHVHSLYAGAGAAPIPAALAAAARDAHAACAAADASLPAFDAPDVCLVNFYDHGGDRMGLHRDDSEEASALERGSPVVSISLGASATFATAATRDGPRARVTLRSGDVLCFGGAARGIFHGVERVDKPKTAPAGLNMRPGRLNLTFRAVR</sequence>
<evidence type="ECO:0000256" key="6">
    <source>
        <dbReference type="SAM" id="MobiDB-lite"/>
    </source>
</evidence>
<dbReference type="InParanoid" id="F0YIM8"/>
<feature type="region of interest" description="Disordered" evidence="6">
    <location>
        <begin position="989"/>
        <end position="1008"/>
    </location>
</feature>
<feature type="domain" description="Fe2OG dioxygenase" evidence="8">
    <location>
        <begin position="1685"/>
        <end position="1793"/>
    </location>
</feature>
<dbReference type="InterPro" id="IPR027450">
    <property type="entry name" value="AlkB-like"/>
</dbReference>
<dbReference type="KEGG" id="aaf:AURANDRAFT_66742"/>
<keyword evidence="4 5" id="KW-0408">Iron</keyword>
<dbReference type="GO" id="GO:0008198">
    <property type="term" value="F:ferrous iron binding"/>
    <property type="evidence" value="ECO:0007669"/>
    <property type="project" value="TreeGrafter"/>
</dbReference>
<feature type="region of interest" description="Disordered" evidence="6">
    <location>
        <begin position="898"/>
        <end position="927"/>
    </location>
</feature>
<dbReference type="OrthoDB" id="44101at2759"/>
<evidence type="ECO:0000313" key="9">
    <source>
        <dbReference type="EMBL" id="EGB05087.1"/>
    </source>
</evidence>
<feature type="chain" id="PRO_5003263062" description="Fe2OG dioxygenase domain-containing protein" evidence="7">
    <location>
        <begin position="18"/>
        <end position="1793"/>
    </location>
</feature>
<dbReference type="EMBL" id="GL833144">
    <property type="protein sequence ID" value="EGB05087.1"/>
    <property type="molecule type" value="Genomic_DNA"/>
</dbReference>
<reference evidence="9 10" key="1">
    <citation type="journal article" date="2011" name="Proc. Natl. Acad. Sci. U.S.A.">
        <title>Niche of harmful alga Aureococcus anophagefferens revealed through ecogenomics.</title>
        <authorList>
            <person name="Gobler C.J."/>
            <person name="Berry D.L."/>
            <person name="Dyhrman S.T."/>
            <person name="Wilhelm S.W."/>
            <person name="Salamov A."/>
            <person name="Lobanov A.V."/>
            <person name="Zhang Y."/>
            <person name="Collier J.L."/>
            <person name="Wurch L.L."/>
            <person name="Kustka A.B."/>
            <person name="Dill B.D."/>
            <person name="Shah M."/>
            <person name="VerBerkmoes N.C."/>
            <person name="Kuo A."/>
            <person name="Terry A."/>
            <person name="Pangilinan J."/>
            <person name="Lindquist E.A."/>
            <person name="Lucas S."/>
            <person name="Paulsen I.T."/>
            <person name="Hattenrath-Lehmann T.K."/>
            <person name="Talmage S.C."/>
            <person name="Walker E.A."/>
            <person name="Koch F."/>
            <person name="Burson A.M."/>
            <person name="Marcoval M.A."/>
            <person name="Tang Y.Z."/>
            <person name="Lecleir G.R."/>
            <person name="Coyne K.J."/>
            <person name="Berg G.M."/>
            <person name="Bertrand E.M."/>
            <person name="Saito M.A."/>
            <person name="Gladyshev V.N."/>
            <person name="Grigoriev I.V."/>
        </authorList>
    </citation>
    <scope>NUCLEOTIDE SEQUENCE [LARGE SCALE GENOMIC DNA]</scope>
    <source>
        <strain evidence="10">CCMP 1984</strain>
    </source>
</reference>
<dbReference type="GO" id="GO:0035515">
    <property type="term" value="F:oxidative RNA demethylase activity"/>
    <property type="evidence" value="ECO:0007669"/>
    <property type="project" value="TreeGrafter"/>
</dbReference>
<dbReference type="InterPro" id="IPR005123">
    <property type="entry name" value="Oxoglu/Fe-dep_dioxygenase_dom"/>
</dbReference>
<feature type="signal peptide" evidence="7">
    <location>
        <begin position="1"/>
        <end position="17"/>
    </location>
</feature>
<gene>
    <name evidence="9" type="ORF">AURANDRAFT_66742</name>
</gene>
<keyword evidence="7" id="KW-0732">Signal</keyword>
<dbReference type="SUPFAM" id="SSF51197">
    <property type="entry name" value="Clavaminate synthase-like"/>
    <property type="match status" value="1"/>
</dbReference>
<keyword evidence="1 5" id="KW-0479">Metal-binding</keyword>
<dbReference type="InterPro" id="IPR037151">
    <property type="entry name" value="AlkB-like_sf"/>
</dbReference>
<feature type="binding site" evidence="5">
    <location>
        <position position="1704"/>
    </location>
    <ligand>
        <name>Fe cation</name>
        <dbReference type="ChEBI" id="CHEBI:24875"/>
        <note>catalytic</note>
    </ligand>
</feature>
<evidence type="ECO:0000256" key="3">
    <source>
        <dbReference type="ARBA" id="ARBA00023002"/>
    </source>
</evidence>
<keyword evidence="2" id="KW-0223">Dioxygenase</keyword>
<feature type="binding site" evidence="5">
    <location>
        <position position="1763"/>
    </location>
    <ligand>
        <name>Fe cation</name>
        <dbReference type="ChEBI" id="CHEBI:24875"/>
        <note>catalytic</note>
    </ligand>
</feature>
<evidence type="ECO:0000313" key="10">
    <source>
        <dbReference type="Proteomes" id="UP000002729"/>
    </source>
</evidence>
<feature type="compositionally biased region" description="Basic and acidic residues" evidence="6">
    <location>
        <begin position="898"/>
        <end position="910"/>
    </location>
</feature>
<evidence type="ECO:0000256" key="7">
    <source>
        <dbReference type="SAM" id="SignalP"/>
    </source>
</evidence>
<dbReference type="PROSITE" id="PS51471">
    <property type="entry name" value="FE2OG_OXY"/>
    <property type="match status" value="1"/>
</dbReference>
<dbReference type="RefSeq" id="XP_009040215.1">
    <property type="nucleotide sequence ID" value="XM_009041967.1"/>
</dbReference>
<dbReference type="eggNOG" id="KOG2731">
    <property type="taxonomic scope" value="Eukaryota"/>
</dbReference>
<evidence type="ECO:0000256" key="4">
    <source>
        <dbReference type="ARBA" id="ARBA00023004"/>
    </source>
</evidence>
<evidence type="ECO:0000256" key="5">
    <source>
        <dbReference type="PIRSR" id="PIRSR604574-2"/>
    </source>
</evidence>
<dbReference type="PANTHER" id="PTHR16557:SF2">
    <property type="entry name" value="NUCLEIC ACID DIOXYGENASE ALKBH1"/>
    <property type="match status" value="1"/>
</dbReference>
<feature type="binding site" evidence="5">
    <location>
        <position position="1706"/>
    </location>
    <ligand>
        <name>Fe cation</name>
        <dbReference type="ChEBI" id="CHEBI:24875"/>
        <note>catalytic</note>
    </ligand>
</feature>
<dbReference type="GO" id="GO:0035513">
    <property type="term" value="P:oxidative RNA demethylation"/>
    <property type="evidence" value="ECO:0007669"/>
    <property type="project" value="TreeGrafter"/>
</dbReference>
<dbReference type="GeneID" id="20225930"/>
<dbReference type="InterPro" id="IPR004574">
    <property type="entry name" value="Alkb"/>
</dbReference>
<dbReference type="GO" id="GO:0035516">
    <property type="term" value="F:broad specificity oxidative DNA demethylase activity"/>
    <property type="evidence" value="ECO:0007669"/>
    <property type="project" value="TreeGrafter"/>
</dbReference>
<evidence type="ECO:0000256" key="1">
    <source>
        <dbReference type="ARBA" id="ARBA00022723"/>
    </source>
</evidence>
<dbReference type="PANTHER" id="PTHR16557">
    <property type="entry name" value="ALKYLATED DNA REPAIR PROTEIN ALKB-RELATED"/>
    <property type="match status" value="1"/>
</dbReference>
<evidence type="ECO:0000259" key="8">
    <source>
        <dbReference type="PROSITE" id="PS51471"/>
    </source>
</evidence>
<keyword evidence="3" id="KW-0560">Oxidoreductase</keyword>
<dbReference type="Proteomes" id="UP000002729">
    <property type="component" value="Unassembled WGS sequence"/>
</dbReference>
<comment type="cofactor">
    <cofactor evidence="5">
        <name>Fe(2+)</name>
        <dbReference type="ChEBI" id="CHEBI:29033"/>
    </cofactor>
    <text evidence="5">Binds 1 Fe(2+) ion per subunit.</text>
</comment>